<dbReference type="AlphaFoldDB" id="R7VQC5"/>
<dbReference type="InterPro" id="IPR012340">
    <property type="entry name" value="NA-bd_OB-fold"/>
</dbReference>
<feature type="domain" description="CSD" evidence="1">
    <location>
        <begin position="22"/>
        <end position="94"/>
    </location>
</feature>
<dbReference type="InterPro" id="IPR002059">
    <property type="entry name" value="CSP_DNA-bd"/>
</dbReference>
<evidence type="ECO:0000313" key="2">
    <source>
        <dbReference type="EMBL" id="EMC76759.1"/>
    </source>
</evidence>
<protein>
    <submittedName>
        <fullName evidence="2">Lin-28 like protein A</fullName>
    </submittedName>
</protein>
<dbReference type="PANTHER" id="PTHR46109">
    <property type="entry name" value="PROTEIN LIN-28"/>
    <property type="match status" value="1"/>
</dbReference>
<evidence type="ECO:0000259" key="1">
    <source>
        <dbReference type="PROSITE" id="PS51857"/>
    </source>
</evidence>
<dbReference type="GO" id="GO:0003729">
    <property type="term" value="F:mRNA binding"/>
    <property type="evidence" value="ECO:0007669"/>
    <property type="project" value="TreeGrafter"/>
</dbReference>
<organism evidence="2">
    <name type="scientific">Columba livia</name>
    <name type="common">Rock dove</name>
    <dbReference type="NCBI Taxonomy" id="8932"/>
    <lineage>
        <taxon>Eukaryota</taxon>
        <taxon>Metazoa</taxon>
        <taxon>Chordata</taxon>
        <taxon>Craniata</taxon>
        <taxon>Vertebrata</taxon>
        <taxon>Euteleostomi</taxon>
        <taxon>Archelosauria</taxon>
        <taxon>Archosauria</taxon>
        <taxon>Dinosauria</taxon>
        <taxon>Saurischia</taxon>
        <taxon>Theropoda</taxon>
        <taxon>Coelurosauria</taxon>
        <taxon>Aves</taxon>
        <taxon>Neognathae</taxon>
        <taxon>Neoaves</taxon>
        <taxon>Columbimorphae</taxon>
        <taxon>Columbiformes</taxon>
        <taxon>Columbidae</taxon>
        <taxon>Columba</taxon>
    </lineage>
</organism>
<dbReference type="Pfam" id="PF00313">
    <property type="entry name" value="CSD"/>
    <property type="match status" value="1"/>
</dbReference>
<proteinExistence type="predicted"/>
<dbReference type="PROSITE" id="PS51857">
    <property type="entry name" value="CSD_2"/>
    <property type="match status" value="1"/>
</dbReference>
<name>R7VQC5_COLLI</name>
<dbReference type="Gene3D" id="2.40.50.140">
    <property type="entry name" value="Nucleic acid-binding proteins"/>
    <property type="match status" value="1"/>
</dbReference>
<dbReference type="GO" id="GO:0005634">
    <property type="term" value="C:nucleus"/>
    <property type="evidence" value="ECO:0007669"/>
    <property type="project" value="TreeGrafter"/>
</dbReference>
<dbReference type="GO" id="GO:0031054">
    <property type="term" value="P:pre-miRNA processing"/>
    <property type="evidence" value="ECO:0007669"/>
    <property type="project" value="TreeGrafter"/>
</dbReference>
<dbReference type="InterPro" id="IPR051373">
    <property type="entry name" value="Lin-28_RNA-binding"/>
</dbReference>
<dbReference type="SUPFAM" id="SSF50249">
    <property type="entry name" value="Nucleic acid-binding proteins"/>
    <property type="match status" value="1"/>
</dbReference>
<dbReference type="GO" id="GO:0005737">
    <property type="term" value="C:cytoplasm"/>
    <property type="evidence" value="ECO:0007669"/>
    <property type="project" value="TreeGrafter"/>
</dbReference>
<sequence length="114" mass="12725">MAAVFHQQSAGEELVRISPTLYGASTCKWFNTCLGLGFLTMTTMGGVTLDSPIKVFVHQSKIYTKGFHSWKDDEAVQFAFTESPKGLECIWVTGLGDAHCIDKKKPQRKDECYN</sequence>
<accession>R7VQC5</accession>
<reference evidence="2" key="1">
    <citation type="journal article" date="2013" name="Science">
        <title>Genomic diversity and evolution of the head crest in the rock pigeon.</title>
        <authorList>
            <person name="Shapiro M.D."/>
            <person name="Kronenberg Z."/>
            <person name="Li C."/>
            <person name="Domyan E.T."/>
            <person name="Pan H."/>
            <person name="Campbell M."/>
            <person name="Tan H."/>
            <person name="Huff C.D."/>
            <person name="Hu H."/>
            <person name="Vickrey A.I."/>
            <person name="Nielsen S.C."/>
            <person name="Stringham S.A."/>
            <person name="Hu H."/>
            <person name="Willerslev E."/>
            <person name="Gilbert M.T."/>
            <person name="Yandell M."/>
            <person name="Zhang G."/>
            <person name="Wang J."/>
        </authorList>
    </citation>
    <scope>NUCLEOTIDE SEQUENCE [LARGE SCALE GENOMIC DNA]</scope>
    <source>
        <tissue evidence="2">Blood</tissue>
    </source>
</reference>
<dbReference type="EMBL" id="KB376237">
    <property type="protein sequence ID" value="EMC76759.1"/>
    <property type="molecule type" value="Genomic_DNA"/>
</dbReference>
<dbReference type="PANTHER" id="PTHR46109:SF2">
    <property type="entry name" value="PROTEIN LIN-28 HOMOLOG A"/>
    <property type="match status" value="1"/>
</dbReference>
<gene>
    <name evidence="2" type="ORF">A306_16147</name>
</gene>